<dbReference type="EMBL" id="JBGMDY010000006">
    <property type="protein sequence ID" value="KAL2330560.1"/>
    <property type="molecule type" value="Genomic_DNA"/>
</dbReference>
<feature type="domain" description="Protein kinase" evidence="1">
    <location>
        <begin position="123"/>
        <end position="425"/>
    </location>
</feature>
<dbReference type="InterPro" id="IPR056647">
    <property type="entry name" value="DUF7745"/>
</dbReference>
<name>A0ABD1M5Y5_9FABA</name>
<gene>
    <name evidence="2" type="ORF">Fmac_018141</name>
</gene>
<dbReference type="Proteomes" id="UP001603857">
    <property type="component" value="Unassembled WGS sequence"/>
</dbReference>
<dbReference type="PROSITE" id="PS50011">
    <property type="entry name" value="PROTEIN_KINASE_DOM"/>
    <property type="match status" value="1"/>
</dbReference>
<evidence type="ECO:0000259" key="1">
    <source>
        <dbReference type="PROSITE" id="PS50011"/>
    </source>
</evidence>
<dbReference type="SUPFAM" id="SSF56112">
    <property type="entry name" value="Protein kinase-like (PK-like)"/>
    <property type="match status" value="1"/>
</dbReference>
<dbReference type="Gene3D" id="1.10.510.10">
    <property type="entry name" value="Transferase(Phosphotransferase) domain 1"/>
    <property type="match status" value="1"/>
</dbReference>
<dbReference type="Pfam" id="PF00069">
    <property type="entry name" value="Pkinase"/>
    <property type="match status" value="1"/>
</dbReference>
<dbReference type="PANTHER" id="PTHR48154:SF1">
    <property type="entry name" value="PROTEIN, PUTATIVE-RELATED"/>
    <property type="match status" value="1"/>
</dbReference>
<dbReference type="InterPro" id="IPR000719">
    <property type="entry name" value="Prot_kinase_dom"/>
</dbReference>
<sequence length="425" mass="48761">MPHEARVDFEKTYGQILDLLKIHADPAFIRVLVHFWSLNLHCFEFPQFDLVPIIEEYEIMLKWPKSAGVYTYHGAHIAVSRVAKLIKLSPHQSALVGNGNIKGCKFKALEDHLITLATTEDWVAFNKTLTLIVFGIILFPFHADTVDHALMDAFFAWDVHSKSPIPAILADTLHMEALPDPLRSFSKIPLCRRYTQEWKAEIDHWDINHFSWSCPWFHPWDILIRCGDYPSVPWMGLRDCIVYSPKLVMRQLMRTQTVPSPEEIGGLCFFHDSEHMKEVYAIRKAWGKPVFMGDRELGKARTSVSDDYLLNSSSSSSLRFVATNRYPIRDSIYQSHKLFHSLFIPFKCSYLWGGVDAFGLSSLAESKRQYGLLHTICGTPAYVAPEVINRKDYDGMKSDIWSCGVILFVLMVGHLPFQDSNLMEM</sequence>
<reference evidence="2 3" key="1">
    <citation type="submission" date="2024-08" db="EMBL/GenBank/DDBJ databases">
        <title>Insights into the chromosomal genome structure of Flemingia macrophylla.</title>
        <authorList>
            <person name="Ding Y."/>
            <person name="Zhao Y."/>
            <person name="Bi W."/>
            <person name="Wu M."/>
            <person name="Zhao G."/>
            <person name="Gong Y."/>
            <person name="Li W."/>
            <person name="Zhang P."/>
        </authorList>
    </citation>
    <scope>NUCLEOTIDE SEQUENCE [LARGE SCALE GENOMIC DNA]</scope>
    <source>
        <strain evidence="2">DYQJB</strain>
        <tissue evidence="2">Leaf</tissue>
    </source>
</reference>
<organism evidence="2 3">
    <name type="scientific">Flemingia macrophylla</name>
    <dbReference type="NCBI Taxonomy" id="520843"/>
    <lineage>
        <taxon>Eukaryota</taxon>
        <taxon>Viridiplantae</taxon>
        <taxon>Streptophyta</taxon>
        <taxon>Embryophyta</taxon>
        <taxon>Tracheophyta</taxon>
        <taxon>Spermatophyta</taxon>
        <taxon>Magnoliopsida</taxon>
        <taxon>eudicotyledons</taxon>
        <taxon>Gunneridae</taxon>
        <taxon>Pentapetalae</taxon>
        <taxon>rosids</taxon>
        <taxon>fabids</taxon>
        <taxon>Fabales</taxon>
        <taxon>Fabaceae</taxon>
        <taxon>Papilionoideae</taxon>
        <taxon>50 kb inversion clade</taxon>
        <taxon>NPAAA clade</taxon>
        <taxon>indigoferoid/millettioid clade</taxon>
        <taxon>Phaseoleae</taxon>
        <taxon>Flemingia</taxon>
    </lineage>
</organism>
<evidence type="ECO:0000313" key="2">
    <source>
        <dbReference type="EMBL" id="KAL2330560.1"/>
    </source>
</evidence>
<keyword evidence="3" id="KW-1185">Reference proteome</keyword>
<dbReference type="Pfam" id="PF24924">
    <property type="entry name" value="DUF7745"/>
    <property type="match status" value="2"/>
</dbReference>
<proteinExistence type="predicted"/>
<comment type="caution">
    <text evidence="2">The sequence shown here is derived from an EMBL/GenBank/DDBJ whole genome shotgun (WGS) entry which is preliminary data.</text>
</comment>
<accession>A0ABD1M5Y5</accession>
<dbReference type="AlphaFoldDB" id="A0ABD1M5Y5"/>
<evidence type="ECO:0000313" key="3">
    <source>
        <dbReference type="Proteomes" id="UP001603857"/>
    </source>
</evidence>
<protein>
    <recommendedName>
        <fullName evidence="1">Protein kinase domain-containing protein</fullName>
    </recommendedName>
</protein>
<dbReference type="PANTHER" id="PTHR48154">
    <property type="entry name" value="PROTEIN, PUTATIVE-RELATED"/>
    <property type="match status" value="1"/>
</dbReference>
<dbReference type="InterPro" id="IPR011009">
    <property type="entry name" value="Kinase-like_dom_sf"/>
</dbReference>